<evidence type="ECO:0000313" key="14">
    <source>
        <dbReference type="EMBL" id="CRL46550.1"/>
    </source>
</evidence>
<keyword evidence="15" id="KW-1185">Reference proteome</keyword>
<feature type="active site" description="Proton donor" evidence="9">
    <location>
        <position position="159"/>
    </location>
</feature>
<feature type="domain" description="DNA/pantothenate metabolism flavoprotein C-terminal" evidence="12">
    <location>
        <begin position="188"/>
        <end position="396"/>
    </location>
</feature>
<dbReference type="GO" id="GO:0046872">
    <property type="term" value="F:metal ion binding"/>
    <property type="evidence" value="ECO:0007669"/>
    <property type="project" value="UniProtKB-KW"/>
</dbReference>
<dbReference type="EMBL" id="LN854557">
    <property type="protein sequence ID" value="CRL46550.1"/>
    <property type="molecule type" value="Genomic_DNA"/>
</dbReference>
<evidence type="ECO:0000256" key="1">
    <source>
        <dbReference type="ARBA" id="ARBA00022598"/>
    </source>
</evidence>
<evidence type="ECO:0000256" key="7">
    <source>
        <dbReference type="ARBA" id="ARBA00023239"/>
    </source>
</evidence>
<comment type="similarity">
    <text evidence="9 10">In the C-terminal section; belongs to the PPC synthetase family.</text>
</comment>
<dbReference type="InterPro" id="IPR003382">
    <property type="entry name" value="Flavoprotein"/>
</dbReference>
<comment type="pathway">
    <text evidence="9 10">Cofactor biosynthesis; coenzyme A biosynthesis; CoA from (R)-pantothenate: step 2/5.</text>
</comment>
<keyword evidence="5 9" id="KW-0210">Decarboxylase</keyword>
<evidence type="ECO:0000256" key="3">
    <source>
        <dbReference type="ARBA" id="ARBA00022643"/>
    </source>
</evidence>
<reference evidence="13 15" key="1">
    <citation type="journal article" date="2006" name="Genome Res.">
        <title>Massive genome erosion and functional adaptations provide insights into the symbiotic lifestyle of Sodalis glossinidius in the tsetse host.</title>
        <authorList>
            <person name="Toh H."/>
            <person name="Weiss B.L."/>
            <person name="Perkin S.A.H."/>
            <person name="Yamashita A."/>
            <person name="Oshima K."/>
            <person name="Hattori M."/>
            <person name="Aksoy S."/>
        </authorList>
    </citation>
    <scope>NUCLEOTIDE SEQUENCE [LARGE SCALE GENOMIC DNA]</scope>
    <source>
        <strain evidence="13">Morsitans</strain>
        <strain evidence="15">morsitans</strain>
    </source>
</reference>
<comment type="catalytic activity">
    <reaction evidence="9 10">
        <text>N-[(R)-4-phosphopantothenoyl]-L-cysteine + H(+) = (R)-4'-phosphopantetheine + CO2</text>
        <dbReference type="Rhea" id="RHEA:16793"/>
        <dbReference type="ChEBI" id="CHEBI:15378"/>
        <dbReference type="ChEBI" id="CHEBI:16526"/>
        <dbReference type="ChEBI" id="CHEBI:59458"/>
        <dbReference type="ChEBI" id="CHEBI:61723"/>
        <dbReference type="EC" id="4.1.1.36"/>
    </reaction>
</comment>
<dbReference type="NCBIfam" id="TIGR00521">
    <property type="entry name" value="coaBC_dfp"/>
    <property type="match status" value="1"/>
</dbReference>
<protein>
    <recommendedName>
        <fullName evidence="9">Coenzyme A biosynthesis bifunctional protein CoaBC</fullName>
    </recommendedName>
    <alternativeName>
        <fullName evidence="9">DNA/pantothenate metabolism flavoprotein</fullName>
    </alternativeName>
    <alternativeName>
        <fullName evidence="9">Phosphopantothenoylcysteine synthetase/decarboxylase</fullName>
        <shortName evidence="9">PPCS-PPCDC</shortName>
    </alternativeName>
    <domain>
        <recommendedName>
            <fullName evidence="9">Phosphopantothenoylcysteine decarboxylase</fullName>
            <shortName evidence="9">PPC decarboxylase</shortName>
            <shortName evidence="9">PPC-DC</shortName>
            <ecNumber evidence="9">4.1.1.36</ecNumber>
        </recommendedName>
        <alternativeName>
            <fullName evidence="9">CoaC</fullName>
        </alternativeName>
    </domain>
    <domain>
        <recommendedName>
            <fullName evidence="9">Phosphopantothenate--cysteine ligase</fullName>
            <ecNumber evidence="9">6.3.2.5</ecNumber>
        </recommendedName>
        <alternativeName>
            <fullName evidence="9">CoaB</fullName>
        </alternativeName>
        <alternativeName>
            <fullName evidence="9">Phosphopantothenoylcysteine synthetase</fullName>
            <shortName evidence="9">PPC synthetase</shortName>
            <shortName evidence="9">PPC-S</shortName>
        </alternativeName>
    </domain>
</protein>
<sequence length="404" mass="43158">MTGLADKHIVLGVSGGIAAYKAPELVRRLRERGAEVRVVMTAAAKAFITPLSLQAVSGYTVADDLLDPAAEAAMGHIELAKWADLLLLAPATADLLARLAAGLSNDLLSTLCLATAAPVAAAPAMNQQMYWAAATQANLATLEGRGVLLWGPDSGSQACGDIGAGRMPDPLVLVDFVVQHFTSDRSLSHLNIMLTAGPTREALDPVRFLSNHSSGKMGFAIARAASAKGAQVTLIAGPVSLPTPAGVARIDVTSALEMQDAVMRTIAQQHIFIGCAAVADYRASRFSPEKIKKQGDDLMITLIKNPDIVAAVGALTEHRPYVVGFAAETHNMEEYARQKRINKQMDLICANDVSRTGQGFNSDNNALHLFWQDGELQLPLSDKSLLSQQLIDEIVSRYDEKNRR</sequence>
<dbReference type="PANTHER" id="PTHR14359:SF6">
    <property type="entry name" value="PHOSPHOPANTOTHENOYLCYSTEINE DECARBOXYLASE"/>
    <property type="match status" value="1"/>
</dbReference>
<feature type="region of interest" description="Phosphopantothenate--cysteine ligase" evidence="9">
    <location>
        <begin position="192"/>
        <end position="404"/>
    </location>
</feature>
<feature type="binding site" evidence="9">
    <location>
        <position position="280"/>
    </location>
    <ligand>
        <name>CTP</name>
        <dbReference type="ChEBI" id="CHEBI:37563"/>
    </ligand>
</feature>
<dbReference type="eggNOG" id="COG0452">
    <property type="taxonomic scope" value="Bacteria"/>
</dbReference>
<keyword evidence="3 9" id="KW-0288">FMN</keyword>
<keyword evidence="4 9" id="KW-0479">Metal-binding</keyword>
<evidence type="ECO:0000256" key="4">
    <source>
        <dbReference type="ARBA" id="ARBA00022723"/>
    </source>
</evidence>
<evidence type="ECO:0000259" key="11">
    <source>
        <dbReference type="Pfam" id="PF02441"/>
    </source>
</evidence>
<dbReference type="EC" id="6.3.2.5" evidence="9"/>
<dbReference type="STRING" id="343509.SG2209"/>
<dbReference type="EC" id="4.1.1.36" evidence="9"/>
<evidence type="ECO:0000259" key="12">
    <source>
        <dbReference type="Pfam" id="PF04127"/>
    </source>
</evidence>
<evidence type="ECO:0000256" key="9">
    <source>
        <dbReference type="HAMAP-Rule" id="MF_02225"/>
    </source>
</evidence>
<dbReference type="PANTHER" id="PTHR14359">
    <property type="entry name" value="HOMO-OLIGOMERIC FLAVIN CONTAINING CYS DECARBOXYLASE FAMILY"/>
    <property type="match status" value="1"/>
</dbReference>
<dbReference type="InterPro" id="IPR007085">
    <property type="entry name" value="DNA/pantothenate-metab_flavo_C"/>
</dbReference>
<dbReference type="GO" id="GO:0004633">
    <property type="term" value="F:phosphopantothenoylcysteine decarboxylase activity"/>
    <property type="evidence" value="ECO:0007669"/>
    <property type="project" value="UniProtKB-UniRule"/>
</dbReference>
<evidence type="ECO:0000313" key="15">
    <source>
        <dbReference type="Proteomes" id="UP000001932"/>
    </source>
</evidence>
<feature type="binding site" evidence="9">
    <location>
        <begin position="274"/>
        <end position="276"/>
    </location>
    <ligand>
        <name>CTP</name>
        <dbReference type="ChEBI" id="CHEBI:37563"/>
    </ligand>
</feature>
<keyword evidence="2 9" id="KW-0285">Flavoprotein</keyword>
<keyword evidence="7 9" id="KW-0456">Lyase</keyword>
<organism evidence="13 15">
    <name type="scientific">Sodalis glossinidius (strain morsitans)</name>
    <dbReference type="NCBI Taxonomy" id="343509"/>
    <lineage>
        <taxon>Bacteria</taxon>
        <taxon>Pseudomonadati</taxon>
        <taxon>Pseudomonadota</taxon>
        <taxon>Gammaproteobacteria</taxon>
        <taxon>Enterobacterales</taxon>
        <taxon>Bruguierivoracaceae</taxon>
        <taxon>Sodalis</taxon>
    </lineage>
</organism>
<name>Q2NQU1_SODGM</name>
<evidence type="ECO:0000313" key="13">
    <source>
        <dbReference type="EMBL" id="BAE75484.1"/>
    </source>
</evidence>
<dbReference type="UniPathway" id="UPA00241">
    <property type="reaction ID" value="UER00353"/>
</dbReference>
<dbReference type="InterPro" id="IPR035929">
    <property type="entry name" value="CoaB-like_sf"/>
</dbReference>
<dbReference type="Gene3D" id="3.40.50.10300">
    <property type="entry name" value="CoaB-like"/>
    <property type="match status" value="1"/>
</dbReference>
<comment type="function">
    <text evidence="10">Catalyzes two steps in the biosynthesis of coenzyme A. In the first step cysteine is conjugated to 4'-phosphopantothenate to form 4-phosphopantothenoylcysteine, in the latter compound is decarboxylated to form 4'-phosphopantotheine.</text>
</comment>
<feature type="domain" description="Flavoprotein" evidence="11">
    <location>
        <begin position="7"/>
        <end position="180"/>
    </location>
</feature>
<dbReference type="SUPFAM" id="SSF52507">
    <property type="entry name" value="Homo-oligomeric flavin-containing Cys decarboxylases, HFCD"/>
    <property type="match status" value="1"/>
</dbReference>
<comment type="cofactor">
    <cofactor evidence="9">
        <name>Mg(2+)</name>
        <dbReference type="ChEBI" id="CHEBI:18420"/>
    </cofactor>
</comment>
<dbReference type="HAMAP" id="MF_02225">
    <property type="entry name" value="CoaBC"/>
    <property type="match status" value="1"/>
</dbReference>
<dbReference type="GO" id="GO:0071513">
    <property type="term" value="C:phosphopantothenoylcysteine decarboxylase complex"/>
    <property type="evidence" value="ECO:0007669"/>
    <property type="project" value="TreeGrafter"/>
</dbReference>
<dbReference type="Proteomes" id="UP000001932">
    <property type="component" value="Chromosome"/>
</dbReference>
<accession>Q2NQU1</accession>
<feature type="binding site" evidence="9">
    <location>
        <position position="290"/>
    </location>
    <ligand>
        <name>CTP</name>
        <dbReference type="ChEBI" id="CHEBI:37563"/>
    </ligand>
</feature>
<dbReference type="GO" id="GO:0004632">
    <property type="term" value="F:phosphopantothenate--cysteine ligase activity"/>
    <property type="evidence" value="ECO:0007669"/>
    <property type="project" value="UniProtKB-UniRule"/>
</dbReference>
<dbReference type="GO" id="GO:0015937">
    <property type="term" value="P:coenzyme A biosynthetic process"/>
    <property type="evidence" value="ECO:0007669"/>
    <property type="project" value="UniProtKB-UniRule"/>
</dbReference>
<evidence type="ECO:0000256" key="10">
    <source>
        <dbReference type="RuleBase" id="RU364078"/>
    </source>
</evidence>
<evidence type="ECO:0000256" key="5">
    <source>
        <dbReference type="ARBA" id="ARBA00022793"/>
    </source>
</evidence>
<dbReference type="OrthoDB" id="9802554at2"/>
<evidence type="ECO:0000256" key="6">
    <source>
        <dbReference type="ARBA" id="ARBA00022842"/>
    </source>
</evidence>
<gene>
    <name evidence="9 14" type="primary">coaBC</name>
    <name evidence="13" type="ordered locus">SG2209</name>
    <name evidence="14" type="ORF">SGGMMB4_05287</name>
</gene>
<comment type="similarity">
    <text evidence="9 10">In the N-terminal section; belongs to the HFCD (homo-oligomeric flavin containing Cys decarboxylase) superfamily.</text>
</comment>
<dbReference type="Proteomes" id="UP000245838">
    <property type="component" value="Chromosome sggmmb4_Chromosome"/>
</dbReference>
<dbReference type="InterPro" id="IPR036551">
    <property type="entry name" value="Flavin_trans-like"/>
</dbReference>
<comment type="pathway">
    <text evidence="9 10">Cofactor biosynthesis; coenzyme A biosynthesis; CoA from (R)-pantothenate: step 3/5.</text>
</comment>
<dbReference type="KEGG" id="sgl:SG2209"/>
<dbReference type="BioCyc" id="SGLO343509:SGP1_RS20320-MONOMER"/>
<dbReference type="GO" id="GO:0015941">
    <property type="term" value="P:pantothenate catabolic process"/>
    <property type="evidence" value="ECO:0007669"/>
    <property type="project" value="InterPro"/>
</dbReference>
<comment type="function">
    <text evidence="9">Catalyzes two sequential steps in the biosynthesis of coenzyme A. In the first step cysteine is conjugated to 4'-phosphopantothenate to form 4-phosphopantothenoylcysteine. In the second step the latter compound is decarboxylated to form 4'-phosphopantotheine.</text>
</comment>
<feature type="region of interest" description="Phosphopantothenoylcysteine decarboxylase" evidence="9">
    <location>
        <begin position="1"/>
        <end position="191"/>
    </location>
</feature>
<keyword evidence="8 9" id="KW-0511">Multifunctional enzyme</keyword>
<dbReference type="InterPro" id="IPR005252">
    <property type="entry name" value="CoaBC"/>
</dbReference>
<comment type="catalytic activity">
    <reaction evidence="9 10">
        <text>(R)-4'-phosphopantothenate + L-cysteine + CTP = N-[(R)-4-phosphopantothenoyl]-L-cysteine + CMP + diphosphate + H(+)</text>
        <dbReference type="Rhea" id="RHEA:19397"/>
        <dbReference type="ChEBI" id="CHEBI:10986"/>
        <dbReference type="ChEBI" id="CHEBI:15378"/>
        <dbReference type="ChEBI" id="CHEBI:33019"/>
        <dbReference type="ChEBI" id="CHEBI:35235"/>
        <dbReference type="ChEBI" id="CHEBI:37563"/>
        <dbReference type="ChEBI" id="CHEBI:59458"/>
        <dbReference type="ChEBI" id="CHEBI:60377"/>
        <dbReference type="EC" id="6.3.2.5"/>
    </reaction>
</comment>
<dbReference type="EMBL" id="AP008232">
    <property type="protein sequence ID" value="BAE75484.1"/>
    <property type="molecule type" value="Genomic_DNA"/>
</dbReference>
<dbReference type="AlphaFoldDB" id="Q2NQU1"/>
<dbReference type="FunFam" id="3.40.50.10300:FF:000001">
    <property type="entry name" value="Coenzyme A biosynthesis bifunctional protein CoaBC"/>
    <property type="match status" value="1"/>
</dbReference>
<dbReference type="HOGENOM" id="CLU_033319_0_1_6"/>
<dbReference type="SUPFAM" id="SSF102645">
    <property type="entry name" value="CoaB-like"/>
    <property type="match status" value="1"/>
</dbReference>
<dbReference type="GO" id="GO:0010181">
    <property type="term" value="F:FMN binding"/>
    <property type="evidence" value="ECO:0007669"/>
    <property type="project" value="UniProtKB-UniRule"/>
</dbReference>
<keyword evidence="1 9" id="KW-0436">Ligase</keyword>
<feature type="binding site" evidence="9">
    <location>
        <position position="325"/>
    </location>
    <ligand>
        <name>CTP</name>
        <dbReference type="ChEBI" id="CHEBI:37563"/>
    </ligand>
</feature>
<comment type="cofactor">
    <cofactor evidence="9">
        <name>FMN</name>
        <dbReference type="ChEBI" id="CHEBI:58210"/>
    </cofactor>
    <text evidence="9">Binds 1 FMN per subunit.</text>
</comment>
<proteinExistence type="inferred from homology"/>
<dbReference type="Pfam" id="PF04127">
    <property type="entry name" value="DFP"/>
    <property type="match status" value="1"/>
</dbReference>
<reference evidence="14 16" key="2">
    <citation type="submission" date="2015-05" db="EMBL/GenBank/DDBJ databases">
        <authorList>
            <person name="Goodhead I."/>
        </authorList>
    </citation>
    <scope>NUCLEOTIDE SEQUENCE [LARGE SCALE GENOMIC DNA]</scope>
    <source>
        <strain evidence="14">B4</strain>
        <strain evidence="16">morsitans</strain>
    </source>
</reference>
<evidence type="ECO:0000256" key="2">
    <source>
        <dbReference type="ARBA" id="ARBA00022630"/>
    </source>
</evidence>
<evidence type="ECO:0000313" key="16">
    <source>
        <dbReference type="Proteomes" id="UP000245838"/>
    </source>
</evidence>
<evidence type="ECO:0000256" key="8">
    <source>
        <dbReference type="ARBA" id="ARBA00023268"/>
    </source>
</evidence>
<feature type="binding site" evidence="9">
    <location>
        <begin position="306"/>
        <end position="309"/>
    </location>
    <ligand>
        <name>CTP</name>
        <dbReference type="ChEBI" id="CHEBI:37563"/>
    </ligand>
</feature>
<feature type="binding site" evidence="9">
    <location>
        <position position="339"/>
    </location>
    <ligand>
        <name>CTP</name>
        <dbReference type="ChEBI" id="CHEBI:37563"/>
    </ligand>
</feature>
<dbReference type="Gene3D" id="3.40.50.1950">
    <property type="entry name" value="Flavin prenyltransferase-like"/>
    <property type="match status" value="1"/>
</dbReference>
<dbReference type="Pfam" id="PF02441">
    <property type="entry name" value="Flavoprotein"/>
    <property type="match status" value="1"/>
</dbReference>
<keyword evidence="6 9" id="KW-0460">Magnesium</keyword>
<feature type="binding site" evidence="9">
    <location>
        <position position="343"/>
    </location>
    <ligand>
        <name>CTP</name>
        <dbReference type="ChEBI" id="CHEBI:37563"/>
    </ligand>
</feature>
<dbReference type="RefSeq" id="WP_011412020.1">
    <property type="nucleotide sequence ID" value="NC_007712.1"/>
</dbReference>